<dbReference type="InterPro" id="IPR049563">
    <property type="entry name" value="TXTP-like"/>
</dbReference>
<name>A0AAD7UGH8_9STRA</name>
<dbReference type="InterPro" id="IPR018108">
    <property type="entry name" value="MCP_transmembrane"/>
</dbReference>
<dbReference type="Pfam" id="PF00153">
    <property type="entry name" value="Mito_carr"/>
    <property type="match status" value="1"/>
</dbReference>
<dbReference type="PROSITE" id="PS50920">
    <property type="entry name" value="SOLCAR"/>
    <property type="match status" value="1"/>
</dbReference>
<feature type="repeat" description="Solcar" evidence="9">
    <location>
        <begin position="180"/>
        <end position="266"/>
    </location>
</feature>
<protein>
    <recommendedName>
        <fullName evidence="13">Mitochondrial carrier protein</fullName>
    </recommendedName>
</protein>
<keyword evidence="3 10" id="KW-0813">Transport</keyword>
<dbReference type="SUPFAM" id="SSF103506">
    <property type="entry name" value="Mitochondrial carrier"/>
    <property type="match status" value="1"/>
</dbReference>
<comment type="caution">
    <text evidence="11">The sequence shown here is derived from an EMBL/GenBank/DDBJ whole genome shotgun (WGS) entry which is preliminary data.</text>
</comment>
<keyword evidence="8 9" id="KW-0472">Membrane</keyword>
<dbReference type="GO" id="GO:0071913">
    <property type="term" value="F:citrate secondary active transmembrane transporter activity"/>
    <property type="evidence" value="ECO:0007669"/>
    <property type="project" value="TreeGrafter"/>
</dbReference>
<comment type="similarity">
    <text evidence="2 10">Belongs to the mitochondrial carrier (TC 2.A.29) family.</text>
</comment>
<accession>A0AAD7UGH8</accession>
<evidence type="ECO:0000256" key="9">
    <source>
        <dbReference type="PROSITE-ProRule" id="PRU00282"/>
    </source>
</evidence>
<evidence type="ECO:0000256" key="7">
    <source>
        <dbReference type="ARBA" id="ARBA00023128"/>
    </source>
</evidence>
<keyword evidence="12" id="KW-1185">Reference proteome</keyword>
<sequence length="273" mass="29354">MANDIEVRLQRMSPVENGMLGVAAGVIEVCLLQPILYWKNAAQQKLPFTLNPRLLYRGLSTSVANMAVLTGLQFPLTGMVTKVITGGQERQMTGVETIGAAFAGGALSGIACGPMELVMIQQQRFGGSILAAPYRIASTFGPFAFGRGLTMSCGREGMYTAGVLGMCPVFLKELEDKGVSHSAAKVLAPIGAGVIAATVSHPMDTIKSCVQGDLEYSKFKSMLQTAQTLHAENGITRFFTGWGFRTSRMILAVAIMNECKIRLSPLMFPHHFK</sequence>
<evidence type="ECO:0000256" key="1">
    <source>
        <dbReference type="ARBA" id="ARBA00004225"/>
    </source>
</evidence>
<evidence type="ECO:0000256" key="10">
    <source>
        <dbReference type="RuleBase" id="RU000488"/>
    </source>
</evidence>
<proteinExistence type="inferred from homology"/>
<keyword evidence="7" id="KW-0496">Mitochondrion</keyword>
<keyword evidence="5" id="KW-0677">Repeat</keyword>
<evidence type="ECO:0000256" key="3">
    <source>
        <dbReference type="ARBA" id="ARBA00022448"/>
    </source>
</evidence>
<dbReference type="GO" id="GO:0031966">
    <property type="term" value="C:mitochondrial membrane"/>
    <property type="evidence" value="ECO:0007669"/>
    <property type="project" value="UniProtKB-SubCell"/>
</dbReference>
<keyword evidence="4 9" id="KW-0812">Transmembrane</keyword>
<evidence type="ECO:0000313" key="12">
    <source>
        <dbReference type="Proteomes" id="UP001230188"/>
    </source>
</evidence>
<evidence type="ECO:0000256" key="4">
    <source>
        <dbReference type="ARBA" id="ARBA00022692"/>
    </source>
</evidence>
<dbReference type="GO" id="GO:0006843">
    <property type="term" value="P:mitochondrial citrate transmembrane transport"/>
    <property type="evidence" value="ECO:0007669"/>
    <property type="project" value="TreeGrafter"/>
</dbReference>
<dbReference type="InterPro" id="IPR023395">
    <property type="entry name" value="MCP_dom_sf"/>
</dbReference>
<evidence type="ECO:0000256" key="5">
    <source>
        <dbReference type="ARBA" id="ARBA00022737"/>
    </source>
</evidence>
<dbReference type="EMBL" id="JAQMWT010000319">
    <property type="protein sequence ID" value="KAJ8604972.1"/>
    <property type="molecule type" value="Genomic_DNA"/>
</dbReference>
<dbReference type="PANTHER" id="PTHR45788">
    <property type="entry name" value="SUCCINATE/FUMARATE MITOCHONDRIAL TRANSPORTER-RELATED"/>
    <property type="match status" value="1"/>
</dbReference>
<evidence type="ECO:0000256" key="6">
    <source>
        <dbReference type="ARBA" id="ARBA00022989"/>
    </source>
</evidence>
<dbReference type="PANTHER" id="PTHR45788:SF4">
    <property type="entry name" value="TRICARBOXYLATE TRANSPORT PROTEIN, MITOCHONDRIAL"/>
    <property type="match status" value="1"/>
</dbReference>
<evidence type="ECO:0000313" key="11">
    <source>
        <dbReference type="EMBL" id="KAJ8604972.1"/>
    </source>
</evidence>
<dbReference type="Proteomes" id="UP001230188">
    <property type="component" value="Unassembled WGS sequence"/>
</dbReference>
<dbReference type="Gene3D" id="1.50.40.10">
    <property type="entry name" value="Mitochondrial carrier domain"/>
    <property type="match status" value="1"/>
</dbReference>
<reference evidence="11" key="1">
    <citation type="submission" date="2023-01" db="EMBL/GenBank/DDBJ databases">
        <title>Metagenome sequencing of chrysophaentin producing Chrysophaeum taylorii.</title>
        <authorList>
            <person name="Davison J."/>
            <person name="Bewley C."/>
        </authorList>
    </citation>
    <scope>NUCLEOTIDE SEQUENCE</scope>
    <source>
        <strain evidence="11">NIES-1699</strain>
    </source>
</reference>
<dbReference type="AlphaFoldDB" id="A0AAD7UGH8"/>
<evidence type="ECO:0008006" key="13">
    <source>
        <dbReference type="Google" id="ProtNLM"/>
    </source>
</evidence>
<keyword evidence="6" id="KW-1133">Transmembrane helix</keyword>
<evidence type="ECO:0000256" key="2">
    <source>
        <dbReference type="ARBA" id="ARBA00006375"/>
    </source>
</evidence>
<gene>
    <name evidence="11" type="ORF">CTAYLR_006904</name>
</gene>
<organism evidence="11 12">
    <name type="scientific">Chrysophaeum taylorii</name>
    <dbReference type="NCBI Taxonomy" id="2483200"/>
    <lineage>
        <taxon>Eukaryota</taxon>
        <taxon>Sar</taxon>
        <taxon>Stramenopiles</taxon>
        <taxon>Ochrophyta</taxon>
        <taxon>Pelagophyceae</taxon>
        <taxon>Pelagomonadales</taxon>
        <taxon>Pelagomonadaceae</taxon>
        <taxon>Chrysophaeum</taxon>
    </lineage>
</organism>
<comment type="subcellular location">
    <subcellularLocation>
        <location evidence="1">Mitochondrion membrane</location>
        <topology evidence="1">Multi-pass membrane protein</topology>
    </subcellularLocation>
</comment>
<evidence type="ECO:0000256" key="8">
    <source>
        <dbReference type="ARBA" id="ARBA00023136"/>
    </source>
</evidence>